<comment type="caution">
    <text evidence="1">The sequence shown here is derived from an EMBL/GenBank/DDBJ whole genome shotgun (WGS) entry which is preliminary data.</text>
</comment>
<name>A0AAW0GJT2_9APHY</name>
<reference evidence="1 2" key="1">
    <citation type="submission" date="2022-09" db="EMBL/GenBank/DDBJ databases">
        <authorList>
            <person name="Palmer J.M."/>
        </authorList>
    </citation>
    <scope>NUCLEOTIDE SEQUENCE [LARGE SCALE GENOMIC DNA]</scope>
    <source>
        <strain evidence="1 2">DSM 7382</strain>
    </source>
</reference>
<organism evidence="1 2">
    <name type="scientific">Cerrena zonata</name>
    <dbReference type="NCBI Taxonomy" id="2478898"/>
    <lineage>
        <taxon>Eukaryota</taxon>
        <taxon>Fungi</taxon>
        <taxon>Dikarya</taxon>
        <taxon>Basidiomycota</taxon>
        <taxon>Agaricomycotina</taxon>
        <taxon>Agaricomycetes</taxon>
        <taxon>Polyporales</taxon>
        <taxon>Cerrenaceae</taxon>
        <taxon>Cerrena</taxon>
    </lineage>
</organism>
<keyword evidence="2" id="KW-1185">Reference proteome</keyword>
<evidence type="ECO:0000313" key="2">
    <source>
        <dbReference type="Proteomes" id="UP001385951"/>
    </source>
</evidence>
<sequence length="50" mass="5809">MHTQDGRAALEQAMKDMVNRMGVVHLGPVLDIMTEKLEDLQKYLRNLVLW</sequence>
<dbReference type="Proteomes" id="UP001385951">
    <property type="component" value="Unassembled WGS sequence"/>
</dbReference>
<gene>
    <name evidence="1" type="ORF">QCA50_003471</name>
</gene>
<dbReference type="EMBL" id="JASBNA010000003">
    <property type="protein sequence ID" value="KAK7693898.1"/>
    <property type="molecule type" value="Genomic_DNA"/>
</dbReference>
<evidence type="ECO:0000313" key="1">
    <source>
        <dbReference type="EMBL" id="KAK7693898.1"/>
    </source>
</evidence>
<accession>A0AAW0GJT2</accession>
<proteinExistence type="predicted"/>
<protein>
    <submittedName>
        <fullName evidence="1">Uncharacterized protein</fullName>
    </submittedName>
</protein>
<dbReference type="AlphaFoldDB" id="A0AAW0GJT2"/>